<evidence type="ECO:0000313" key="3">
    <source>
        <dbReference type="Proteomes" id="UP001432017"/>
    </source>
</evidence>
<dbReference type="SUPFAM" id="SSF53335">
    <property type="entry name" value="S-adenosyl-L-methionine-dependent methyltransferases"/>
    <property type="match status" value="1"/>
</dbReference>
<sequence>MSIRLYPVNDVQFLLHSGPDYISQHLREGKSWEPLLLDIIGLFLRKIERPIFVDIGANLGAVSVPVGKMIQKNASNRGGGEVHSIEAQRNVYYQLCGNIFANDLSQHCFAYHTAIGNTTGSLKIPFLSLKDTGNVGALSLDEFIRQEQGWKNEEFTTYENVPLTTLDELNLPAASIVKIDVEGMELEVISGGLMWLERSGFPPILFEVWDDTMKNQIPKREALLDLLKQVGYEYAICGELCIAQHYKNQYLQFIYNENNQLDKVSLLP</sequence>
<dbReference type="InterPro" id="IPR029063">
    <property type="entry name" value="SAM-dependent_MTases_sf"/>
</dbReference>
<dbReference type="NCBIfam" id="TIGR01444">
    <property type="entry name" value="fkbM_fam"/>
    <property type="match status" value="1"/>
</dbReference>
<dbReference type="Pfam" id="PF05050">
    <property type="entry name" value="Methyltransf_21"/>
    <property type="match status" value="1"/>
</dbReference>
<comment type="caution">
    <text evidence="2">The sequence shown here is derived from an EMBL/GenBank/DDBJ whole genome shotgun (WGS) entry which is preliminary data.</text>
</comment>
<dbReference type="GO" id="GO:0032259">
    <property type="term" value="P:methylation"/>
    <property type="evidence" value="ECO:0007669"/>
    <property type="project" value="UniProtKB-KW"/>
</dbReference>
<proteinExistence type="predicted"/>
<organism evidence="2 3">
    <name type="scientific">Mannheimia indoligenes</name>
    <dbReference type="NCBI Taxonomy" id="3103145"/>
    <lineage>
        <taxon>Bacteria</taxon>
        <taxon>Pseudomonadati</taxon>
        <taxon>Pseudomonadota</taxon>
        <taxon>Gammaproteobacteria</taxon>
        <taxon>Pasteurellales</taxon>
        <taxon>Pasteurellaceae</taxon>
        <taxon>Mannheimia</taxon>
    </lineage>
</organism>
<dbReference type="Proteomes" id="UP001432017">
    <property type="component" value="Unassembled WGS sequence"/>
</dbReference>
<evidence type="ECO:0000259" key="1">
    <source>
        <dbReference type="Pfam" id="PF05050"/>
    </source>
</evidence>
<dbReference type="EMBL" id="JBAJJM010000006">
    <property type="protein sequence ID" value="MEG9475608.1"/>
    <property type="molecule type" value="Genomic_DNA"/>
</dbReference>
<reference evidence="2" key="1">
    <citation type="submission" date="2023-12" db="EMBL/GenBank/DDBJ databases">
        <title>Mannheima indologenes sp. nov. proposed for Clade V organisms of Mannheimia.</title>
        <authorList>
            <person name="Christensen H."/>
        </authorList>
    </citation>
    <scope>NUCLEOTIDE SEQUENCE</scope>
    <source>
        <strain evidence="2">M14.4</strain>
    </source>
</reference>
<keyword evidence="2" id="KW-0489">Methyltransferase</keyword>
<dbReference type="GO" id="GO:0008168">
    <property type="term" value="F:methyltransferase activity"/>
    <property type="evidence" value="ECO:0007669"/>
    <property type="project" value="UniProtKB-KW"/>
</dbReference>
<dbReference type="PANTHER" id="PTHR34203:SF15">
    <property type="entry name" value="SLL1173 PROTEIN"/>
    <property type="match status" value="1"/>
</dbReference>
<dbReference type="PANTHER" id="PTHR34203">
    <property type="entry name" value="METHYLTRANSFERASE, FKBM FAMILY PROTEIN"/>
    <property type="match status" value="1"/>
</dbReference>
<keyword evidence="2" id="KW-0808">Transferase</keyword>
<protein>
    <submittedName>
        <fullName evidence="2">FkbM family methyltransferase</fullName>
    </submittedName>
</protein>
<keyword evidence="3" id="KW-1185">Reference proteome</keyword>
<gene>
    <name evidence="2" type="ORF">V6W77_04895</name>
</gene>
<evidence type="ECO:0000313" key="2">
    <source>
        <dbReference type="EMBL" id="MEG9475608.1"/>
    </source>
</evidence>
<dbReference type="InterPro" id="IPR052514">
    <property type="entry name" value="SAM-dependent_MTase"/>
</dbReference>
<dbReference type="InterPro" id="IPR006342">
    <property type="entry name" value="FkbM_mtfrase"/>
</dbReference>
<accession>A0ABU7ZDQ0</accession>
<dbReference type="RefSeq" id="WP_283385878.1">
    <property type="nucleotide sequence ID" value="NZ_JBAJJH010000022.1"/>
</dbReference>
<name>A0ABU7ZDQ0_9PAST</name>
<dbReference type="Gene3D" id="3.40.50.150">
    <property type="entry name" value="Vaccinia Virus protein VP39"/>
    <property type="match status" value="1"/>
</dbReference>
<feature type="domain" description="Methyltransferase FkbM" evidence="1">
    <location>
        <begin position="54"/>
        <end position="234"/>
    </location>
</feature>